<evidence type="ECO:0000256" key="10">
    <source>
        <dbReference type="ARBA" id="ARBA00023242"/>
    </source>
</evidence>
<dbReference type="Proteomes" id="UP000838756">
    <property type="component" value="Unassembled WGS sequence"/>
</dbReference>
<proteinExistence type="inferred from homology"/>
<dbReference type="Gene3D" id="6.20.210.20">
    <property type="entry name" value="THAP domain"/>
    <property type="match status" value="1"/>
</dbReference>
<dbReference type="SUPFAM" id="SSF57716">
    <property type="entry name" value="Glucocorticoid receptor-like (DNA-binding domain)"/>
    <property type="match status" value="1"/>
</dbReference>
<dbReference type="SMART" id="SM00980">
    <property type="entry name" value="THAP"/>
    <property type="match status" value="1"/>
</dbReference>
<accession>A0A8S4QH92</accession>
<dbReference type="InterPro" id="IPR026516">
    <property type="entry name" value="THAP1/10"/>
</dbReference>
<keyword evidence="11" id="KW-0131">Cell cycle</keyword>
<keyword evidence="15" id="KW-1185">Reference proteome</keyword>
<evidence type="ECO:0000256" key="5">
    <source>
        <dbReference type="ARBA" id="ARBA00022833"/>
    </source>
</evidence>
<gene>
    <name evidence="14" type="primary">jg17767</name>
    <name evidence="14" type="ORF">PAEG_LOCUS167</name>
</gene>
<evidence type="ECO:0000256" key="6">
    <source>
        <dbReference type="ARBA" id="ARBA00023015"/>
    </source>
</evidence>
<evidence type="ECO:0000256" key="11">
    <source>
        <dbReference type="ARBA" id="ARBA00023306"/>
    </source>
</evidence>
<dbReference type="PANTHER" id="PTHR46600:SF1">
    <property type="entry name" value="THAP DOMAIN-CONTAINING PROTEIN 1"/>
    <property type="match status" value="1"/>
</dbReference>
<protein>
    <submittedName>
        <fullName evidence="14">Jg17767 protein</fullName>
    </submittedName>
</protein>
<dbReference type="Pfam" id="PF05485">
    <property type="entry name" value="THAP"/>
    <property type="match status" value="1"/>
</dbReference>
<evidence type="ECO:0000256" key="12">
    <source>
        <dbReference type="PROSITE-ProRule" id="PRU00309"/>
    </source>
</evidence>
<dbReference type="InterPro" id="IPR038441">
    <property type="entry name" value="THAP_Znf_sf"/>
</dbReference>
<evidence type="ECO:0000256" key="9">
    <source>
        <dbReference type="ARBA" id="ARBA00023163"/>
    </source>
</evidence>
<dbReference type="GO" id="GO:0005654">
    <property type="term" value="C:nucleoplasm"/>
    <property type="evidence" value="ECO:0007669"/>
    <property type="project" value="UniProtKB-SubCell"/>
</dbReference>
<evidence type="ECO:0000256" key="3">
    <source>
        <dbReference type="ARBA" id="ARBA00022723"/>
    </source>
</evidence>
<name>A0A8S4QH92_9NEOP</name>
<comment type="subcellular location">
    <subcellularLocation>
        <location evidence="1">Nucleus</location>
        <location evidence="1">Nucleoplasm</location>
    </subcellularLocation>
</comment>
<dbReference type="InterPro" id="IPR006612">
    <property type="entry name" value="THAP_Znf"/>
</dbReference>
<keyword evidence="5" id="KW-0862">Zinc</keyword>
<evidence type="ECO:0000259" key="13">
    <source>
        <dbReference type="PROSITE" id="PS50950"/>
    </source>
</evidence>
<dbReference type="EMBL" id="CAKXAJ010000550">
    <property type="protein sequence ID" value="CAH2207546.1"/>
    <property type="molecule type" value="Genomic_DNA"/>
</dbReference>
<evidence type="ECO:0000256" key="1">
    <source>
        <dbReference type="ARBA" id="ARBA00004642"/>
    </source>
</evidence>
<keyword evidence="4 12" id="KW-0863">Zinc-finger</keyword>
<evidence type="ECO:0000313" key="15">
    <source>
        <dbReference type="Proteomes" id="UP000838756"/>
    </source>
</evidence>
<organism evidence="14 15">
    <name type="scientific">Pararge aegeria aegeria</name>
    <dbReference type="NCBI Taxonomy" id="348720"/>
    <lineage>
        <taxon>Eukaryota</taxon>
        <taxon>Metazoa</taxon>
        <taxon>Ecdysozoa</taxon>
        <taxon>Arthropoda</taxon>
        <taxon>Hexapoda</taxon>
        <taxon>Insecta</taxon>
        <taxon>Pterygota</taxon>
        <taxon>Neoptera</taxon>
        <taxon>Endopterygota</taxon>
        <taxon>Lepidoptera</taxon>
        <taxon>Glossata</taxon>
        <taxon>Ditrysia</taxon>
        <taxon>Papilionoidea</taxon>
        <taxon>Nymphalidae</taxon>
        <taxon>Satyrinae</taxon>
        <taxon>Satyrini</taxon>
        <taxon>Parargina</taxon>
        <taxon>Pararge</taxon>
    </lineage>
</organism>
<dbReference type="PROSITE" id="PS50950">
    <property type="entry name" value="ZF_THAP"/>
    <property type="match status" value="1"/>
</dbReference>
<keyword evidence="7" id="KW-0175">Coiled coil</keyword>
<dbReference type="GO" id="GO:0008270">
    <property type="term" value="F:zinc ion binding"/>
    <property type="evidence" value="ECO:0007669"/>
    <property type="project" value="UniProtKB-KW"/>
</dbReference>
<keyword evidence="8 12" id="KW-0238">DNA-binding</keyword>
<reference evidence="14" key="1">
    <citation type="submission" date="2022-03" db="EMBL/GenBank/DDBJ databases">
        <authorList>
            <person name="Lindestad O."/>
        </authorList>
    </citation>
    <scope>NUCLEOTIDE SEQUENCE</scope>
</reference>
<keyword evidence="6" id="KW-0805">Transcription regulation</keyword>
<evidence type="ECO:0000256" key="7">
    <source>
        <dbReference type="ARBA" id="ARBA00023054"/>
    </source>
</evidence>
<evidence type="ECO:0000256" key="4">
    <source>
        <dbReference type="ARBA" id="ARBA00022771"/>
    </source>
</evidence>
<keyword evidence="10" id="KW-0539">Nucleus</keyword>
<feature type="domain" description="THAP-type" evidence="13">
    <location>
        <begin position="1"/>
        <end position="57"/>
    </location>
</feature>
<sequence>FPQDPEIKEKWVSVVGKKDWLPTKYSKICSCHFTEDDFNMSNKKRRTLIRAAVPTVDIWQLCNMGISGLTWRVIL</sequence>
<evidence type="ECO:0000256" key="8">
    <source>
        <dbReference type="ARBA" id="ARBA00023125"/>
    </source>
</evidence>
<evidence type="ECO:0000313" key="14">
    <source>
        <dbReference type="EMBL" id="CAH2207546.1"/>
    </source>
</evidence>
<evidence type="ECO:0000256" key="2">
    <source>
        <dbReference type="ARBA" id="ARBA00006177"/>
    </source>
</evidence>
<dbReference type="OrthoDB" id="6928754at2759"/>
<dbReference type="PANTHER" id="PTHR46600">
    <property type="entry name" value="THAP DOMAIN-CONTAINING"/>
    <property type="match status" value="1"/>
</dbReference>
<keyword evidence="9" id="KW-0804">Transcription</keyword>
<comment type="similarity">
    <text evidence="2">Belongs to the THAP1 family.</text>
</comment>
<dbReference type="AlphaFoldDB" id="A0A8S4QH92"/>
<keyword evidence="3" id="KW-0479">Metal-binding</keyword>
<dbReference type="GO" id="GO:0043565">
    <property type="term" value="F:sequence-specific DNA binding"/>
    <property type="evidence" value="ECO:0007669"/>
    <property type="project" value="InterPro"/>
</dbReference>
<comment type="caution">
    <text evidence="14">The sequence shown here is derived from an EMBL/GenBank/DDBJ whole genome shotgun (WGS) entry which is preliminary data.</text>
</comment>
<feature type="non-terminal residue" evidence="14">
    <location>
        <position position="1"/>
    </location>
</feature>